<feature type="transmembrane region" description="Helical" evidence="6">
    <location>
        <begin position="74"/>
        <end position="92"/>
    </location>
</feature>
<dbReference type="InterPro" id="IPR002524">
    <property type="entry name" value="Cation_efflux"/>
</dbReference>
<keyword evidence="3 6" id="KW-0812">Transmembrane</keyword>
<evidence type="ECO:0000256" key="4">
    <source>
        <dbReference type="ARBA" id="ARBA00022989"/>
    </source>
</evidence>
<dbReference type="OrthoDB" id="9806522at2"/>
<dbReference type="GO" id="GO:0016020">
    <property type="term" value="C:membrane"/>
    <property type="evidence" value="ECO:0007669"/>
    <property type="project" value="UniProtKB-SubCell"/>
</dbReference>
<gene>
    <name evidence="8" type="ORF">AAE02nite_42380</name>
</gene>
<dbReference type="SUPFAM" id="SSF161111">
    <property type="entry name" value="Cation efflux protein transmembrane domain-like"/>
    <property type="match status" value="1"/>
</dbReference>
<organism evidence="8 9">
    <name type="scientific">Adhaeribacter aerolatus</name>
    <dbReference type="NCBI Taxonomy" id="670289"/>
    <lineage>
        <taxon>Bacteria</taxon>
        <taxon>Pseudomonadati</taxon>
        <taxon>Bacteroidota</taxon>
        <taxon>Cytophagia</taxon>
        <taxon>Cytophagales</taxon>
        <taxon>Hymenobacteraceae</taxon>
        <taxon>Adhaeribacter</taxon>
    </lineage>
</organism>
<reference evidence="8 9" key="1">
    <citation type="submission" date="2019-07" db="EMBL/GenBank/DDBJ databases">
        <title>Whole genome shotgun sequence of Adhaeribacter aerolatus NBRC 106133.</title>
        <authorList>
            <person name="Hosoyama A."/>
            <person name="Uohara A."/>
            <person name="Ohji S."/>
            <person name="Ichikawa N."/>
        </authorList>
    </citation>
    <scope>NUCLEOTIDE SEQUENCE [LARGE SCALE GENOMIC DNA]</scope>
    <source>
        <strain evidence="8 9">NBRC 106133</strain>
    </source>
</reference>
<name>A0A512B3N5_9BACT</name>
<sequence length="304" mass="33230">MAASKIPLYSALVANLAIAITKFIAAGATGSSAMISEGIHSLVDTTNEILLLYGIHRSKKPADAQRPFGYSKELYFWAFIVSILIFGIGGGISFYEGVTHLQHPSIIEDPHWNYLVLGIAFVLDGFSFFTAQREFTRQRAGTPFWAAVRKSKDPSTFVVLFEDAADLLGLIIAFLGIFLGHYYQNPYFDGIASMLIGVILAAIATLLLVESRSLLMGETAEPEILQQAVQLASNNPAVAKVGLPLSMYMGPEDIILAIPITFRDEVTGREITETIAHIRQTIQQQIPPVKQIFINPTSPTAIDN</sequence>
<accession>A0A512B3N5</accession>
<dbReference type="InterPro" id="IPR027469">
    <property type="entry name" value="Cation_efflux_TMD_sf"/>
</dbReference>
<dbReference type="Pfam" id="PF01545">
    <property type="entry name" value="Cation_efflux"/>
    <property type="match status" value="1"/>
</dbReference>
<dbReference type="PANTHER" id="PTHR13414">
    <property type="entry name" value="HUEL-CATION TRANSPORTER"/>
    <property type="match status" value="1"/>
</dbReference>
<dbReference type="PANTHER" id="PTHR13414:SF9">
    <property type="entry name" value="PROTON-COUPLED ZINC ANTIPORTER SLC30A9, MITOCHONDRIAL"/>
    <property type="match status" value="1"/>
</dbReference>
<dbReference type="AlphaFoldDB" id="A0A512B3N5"/>
<dbReference type="GO" id="GO:0006829">
    <property type="term" value="P:zinc ion transport"/>
    <property type="evidence" value="ECO:0007669"/>
    <property type="project" value="InterPro"/>
</dbReference>
<comment type="subcellular location">
    <subcellularLocation>
        <location evidence="1">Membrane</location>
        <topology evidence="1">Multi-pass membrane protein</topology>
    </subcellularLocation>
</comment>
<evidence type="ECO:0000313" key="9">
    <source>
        <dbReference type="Proteomes" id="UP000321532"/>
    </source>
</evidence>
<dbReference type="GO" id="GO:0008324">
    <property type="term" value="F:monoatomic cation transmembrane transporter activity"/>
    <property type="evidence" value="ECO:0007669"/>
    <property type="project" value="InterPro"/>
</dbReference>
<dbReference type="NCBIfam" id="TIGR01297">
    <property type="entry name" value="CDF"/>
    <property type="match status" value="1"/>
</dbReference>
<evidence type="ECO:0000256" key="5">
    <source>
        <dbReference type="ARBA" id="ARBA00023136"/>
    </source>
</evidence>
<dbReference type="RefSeq" id="WP_146902916.1">
    <property type="nucleotide sequence ID" value="NZ_BJYS01000041.1"/>
</dbReference>
<feature type="domain" description="Cation efflux protein transmembrane" evidence="7">
    <location>
        <begin position="10"/>
        <end position="216"/>
    </location>
</feature>
<evidence type="ECO:0000256" key="6">
    <source>
        <dbReference type="SAM" id="Phobius"/>
    </source>
</evidence>
<protein>
    <submittedName>
        <fullName evidence="8">Cation transporter</fullName>
    </submittedName>
</protein>
<keyword evidence="9" id="KW-1185">Reference proteome</keyword>
<keyword evidence="4 6" id="KW-1133">Transmembrane helix</keyword>
<dbReference type="InterPro" id="IPR058533">
    <property type="entry name" value="Cation_efflux_TM"/>
</dbReference>
<dbReference type="InterPro" id="IPR040177">
    <property type="entry name" value="SLC30A9"/>
</dbReference>
<comment type="caution">
    <text evidence="8">The sequence shown here is derived from an EMBL/GenBank/DDBJ whole genome shotgun (WGS) entry which is preliminary data.</text>
</comment>
<dbReference type="EMBL" id="BJYS01000041">
    <property type="protein sequence ID" value="GEO06574.1"/>
    <property type="molecule type" value="Genomic_DNA"/>
</dbReference>
<feature type="transmembrane region" description="Helical" evidence="6">
    <location>
        <begin position="112"/>
        <end position="131"/>
    </location>
</feature>
<proteinExistence type="predicted"/>
<evidence type="ECO:0000259" key="7">
    <source>
        <dbReference type="Pfam" id="PF01545"/>
    </source>
</evidence>
<keyword evidence="5 6" id="KW-0472">Membrane</keyword>
<feature type="transmembrane region" description="Helical" evidence="6">
    <location>
        <begin position="191"/>
        <end position="209"/>
    </location>
</feature>
<evidence type="ECO:0000256" key="2">
    <source>
        <dbReference type="ARBA" id="ARBA00022448"/>
    </source>
</evidence>
<feature type="transmembrane region" description="Helical" evidence="6">
    <location>
        <begin position="157"/>
        <end position="179"/>
    </location>
</feature>
<evidence type="ECO:0000313" key="8">
    <source>
        <dbReference type="EMBL" id="GEO06574.1"/>
    </source>
</evidence>
<dbReference type="Proteomes" id="UP000321532">
    <property type="component" value="Unassembled WGS sequence"/>
</dbReference>
<evidence type="ECO:0000256" key="1">
    <source>
        <dbReference type="ARBA" id="ARBA00004141"/>
    </source>
</evidence>
<evidence type="ECO:0000256" key="3">
    <source>
        <dbReference type="ARBA" id="ARBA00022692"/>
    </source>
</evidence>
<feature type="transmembrane region" description="Helical" evidence="6">
    <location>
        <begin position="6"/>
        <end position="25"/>
    </location>
</feature>
<keyword evidence="2" id="KW-0813">Transport</keyword>
<dbReference type="Gene3D" id="1.20.1510.10">
    <property type="entry name" value="Cation efflux protein transmembrane domain"/>
    <property type="match status" value="1"/>
</dbReference>